<dbReference type="AlphaFoldDB" id="A0A2U8FK90"/>
<sequence length="293" mass="32781">MAEKSMLDTVTETIFGENIDCDDIQKKIQSVQDTSGKLTDASAKARALAMADYACKYFKAVQHNARVNLAIALIQQAASFYFADKQHDVAKQAQNRFDEIWANQKDKSDKLFNHWYDNSRPIEISMLNEAREREQRGYQVDYETAKNRAISTARSEFSRARDKVQRESNIHCVGATRTALRQLHAAEARAAVLATNQAIRMEEERKHQRESQYREEVYKWNALFQGRVGDSLNSIRTAQQAAAAASQINPYEGWSQAVAGLSNIGAAIGTGNMASAMGNASYAIPAFANNLWT</sequence>
<evidence type="ECO:0000313" key="2">
    <source>
        <dbReference type="Proteomes" id="UP000244920"/>
    </source>
</evidence>
<gene>
    <name evidence="1" type="ORF">DDU33_07660</name>
</gene>
<reference evidence="2" key="1">
    <citation type="submission" date="2018-05" db="EMBL/GenBank/DDBJ databases">
        <title>Complete genome sequence of Actinobacillus porcitonsillarum reference strain 9953L55 (CCUG 46996).</title>
        <authorList>
            <person name="Dona V."/>
            <person name="Perreten V."/>
        </authorList>
    </citation>
    <scope>NUCLEOTIDE SEQUENCE [LARGE SCALE GENOMIC DNA]</scope>
    <source>
        <strain evidence="2">9953L55</strain>
    </source>
</reference>
<proteinExistence type="predicted"/>
<protein>
    <submittedName>
        <fullName evidence="1">Uncharacterized protein</fullName>
    </submittedName>
</protein>
<dbReference type="RefSeq" id="WP_108924202.1">
    <property type="nucleotide sequence ID" value="NZ_CP029206.1"/>
</dbReference>
<dbReference type="KEGG" id="apor:DDU33_07660"/>
<keyword evidence="2" id="KW-1185">Reference proteome</keyword>
<dbReference type="Proteomes" id="UP000244920">
    <property type="component" value="Chromosome"/>
</dbReference>
<evidence type="ECO:0000313" key="1">
    <source>
        <dbReference type="EMBL" id="AWI51368.1"/>
    </source>
</evidence>
<name>A0A2U8FK90_9PAST</name>
<organism evidence="1 2">
    <name type="scientific">Actinobacillus porcitonsillarum</name>
    <dbReference type="NCBI Taxonomy" id="189834"/>
    <lineage>
        <taxon>Bacteria</taxon>
        <taxon>Pseudomonadati</taxon>
        <taxon>Pseudomonadota</taxon>
        <taxon>Gammaproteobacteria</taxon>
        <taxon>Pasteurellales</taxon>
        <taxon>Pasteurellaceae</taxon>
        <taxon>Actinobacillus</taxon>
    </lineage>
</organism>
<dbReference type="EMBL" id="CP029206">
    <property type="protein sequence ID" value="AWI51368.1"/>
    <property type="molecule type" value="Genomic_DNA"/>
</dbReference>
<accession>A0A2U8FK90</accession>